<dbReference type="RefSeq" id="XP_007781548.1">
    <property type="nucleotide sequence ID" value="XM_007783358.1"/>
</dbReference>
<accession>R7YX48</accession>
<gene>
    <name evidence="1" type="ORF">W97_05624</name>
</gene>
<name>R7YX48_CONA1</name>
<dbReference type="OrthoDB" id="10472736at2759"/>
<dbReference type="GeneID" id="19902935"/>
<reference evidence="2" key="1">
    <citation type="submission" date="2012-06" db="EMBL/GenBank/DDBJ databases">
        <title>The genome sequence of Coniosporium apollinis CBS 100218.</title>
        <authorList>
            <consortium name="The Broad Institute Genome Sequencing Platform"/>
            <person name="Cuomo C."/>
            <person name="Gorbushina A."/>
            <person name="Noack S."/>
            <person name="Walker B."/>
            <person name="Young S.K."/>
            <person name="Zeng Q."/>
            <person name="Gargeya S."/>
            <person name="Fitzgerald M."/>
            <person name="Haas B."/>
            <person name="Abouelleil A."/>
            <person name="Alvarado L."/>
            <person name="Arachchi H.M."/>
            <person name="Berlin A.M."/>
            <person name="Chapman S.B."/>
            <person name="Goldberg J."/>
            <person name="Griggs A."/>
            <person name="Gujja S."/>
            <person name="Hansen M."/>
            <person name="Howarth C."/>
            <person name="Imamovic A."/>
            <person name="Larimer J."/>
            <person name="McCowan C."/>
            <person name="Montmayeur A."/>
            <person name="Murphy C."/>
            <person name="Neiman D."/>
            <person name="Pearson M."/>
            <person name="Priest M."/>
            <person name="Roberts A."/>
            <person name="Saif S."/>
            <person name="Shea T."/>
            <person name="Sisk P."/>
            <person name="Sykes S."/>
            <person name="Wortman J."/>
            <person name="Nusbaum C."/>
            <person name="Birren B."/>
        </authorList>
    </citation>
    <scope>NUCLEOTIDE SEQUENCE [LARGE SCALE GENOMIC DNA]</scope>
    <source>
        <strain evidence="2">CBS 100218</strain>
    </source>
</reference>
<dbReference type="HOGENOM" id="CLU_1992502_0_0_1"/>
<keyword evidence="2" id="KW-1185">Reference proteome</keyword>
<organism evidence="1 2">
    <name type="scientific">Coniosporium apollinis (strain CBS 100218)</name>
    <name type="common">Rock-inhabiting black yeast</name>
    <dbReference type="NCBI Taxonomy" id="1168221"/>
    <lineage>
        <taxon>Eukaryota</taxon>
        <taxon>Fungi</taxon>
        <taxon>Dikarya</taxon>
        <taxon>Ascomycota</taxon>
        <taxon>Pezizomycotina</taxon>
        <taxon>Dothideomycetes</taxon>
        <taxon>Dothideomycetes incertae sedis</taxon>
        <taxon>Coniosporium</taxon>
    </lineage>
</organism>
<protein>
    <submittedName>
        <fullName evidence="1">Uncharacterized protein</fullName>
    </submittedName>
</protein>
<evidence type="ECO:0000313" key="1">
    <source>
        <dbReference type="EMBL" id="EON66231.1"/>
    </source>
</evidence>
<sequence>MAASTELHELRAHLQRCLDALENDELLCCHFLMNEYRAYEDIPGYHHAEPEQNVRAEGFTRHYEESGLVLRHSAPRGPHNRVALRATRFLEEKYVRILLVFLDEGKVELPDGTMFRGIEKHGESV</sequence>
<dbReference type="EMBL" id="JH767579">
    <property type="protein sequence ID" value="EON66231.1"/>
    <property type="molecule type" value="Genomic_DNA"/>
</dbReference>
<evidence type="ECO:0000313" key="2">
    <source>
        <dbReference type="Proteomes" id="UP000016924"/>
    </source>
</evidence>
<proteinExistence type="predicted"/>
<dbReference type="AlphaFoldDB" id="R7YX48"/>
<dbReference type="Proteomes" id="UP000016924">
    <property type="component" value="Unassembled WGS sequence"/>
</dbReference>